<dbReference type="RefSeq" id="WP_139040193.1">
    <property type="nucleotide sequence ID" value="NZ_VDDA01000036.1"/>
</dbReference>
<organism evidence="4 5">
    <name type="scientific">Methylobacterium terricola</name>
    <dbReference type="NCBI Taxonomy" id="2583531"/>
    <lineage>
        <taxon>Bacteria</taxon>
        <taxon>Pseudomonadati</taxon>
        <taxon>Pseudomonadota</taxon>
        <taxon>Alphaproteobacteria</taxon>
        <taxon>Hyphomicrobiales</taxon>
        <taxon>Methylobacteriaceae</taxon>
        <taxon>Methylobacterium</taxon>
    </lineage>
</organism>
<keyword evidence="2" id="KW-0812">Transmembrane</keyword>
<sequence length="435" mass="44888">MLQANTTLACMRLCSLLSLKMSDASSFMPITRPSFLQMLQCESGTIAVLFSLLLPILAMGAVGVAELAEVMLAKSKIQSYVDAAAIQGAGEFGVDQSTATVERARLYADTMAAPLRLRWSIASTAAVNAAARTVTVSLAAHRASFFGSLLPPGGWTLAATATAIRTARKPLCVVGSRAGSEDSVTVTASSEITARECVVQSNANMTVTGAATLSAGEARASGSASGAIQPAPITDAPPIADPFASLAINVPLLCGSTFVSIGGGTTYLKPGVHCGGISLLGNANIVLEPGEHYFVGPSLSIGGQTSITGSDVVVILKGLETAQFTANSLLQLEGRKSGPYAGFVLIADRSYTGTVEISTNNARKLLGTIYLPNADLKVKGNNRVADQSAWTVIVARNIRTEGNARLTVNSNYSSSTVPVPSGVGPPRDQPVRLSQ</sequence>
<feature type="domain" description="Putative Flp pilus-assembly TadG-like N-terminal" evidence="3">
    <location>
        <begin position="44"/>
        <end position="89"/>
    </location>
</feature>
<feature type="transmembrane region" description="Helical" evidence="2">
    <location>
        <begin position="48"/>
        <end position="68"/>
    </location>
</feature>
<proteinExistence type="predicted"/>
<evidence type="ECO:0000256" key="1">
    <source>
        <dbReference type="SAM" id="MobiDB-lite"/>
    </source>
</evidence>
<keyword evidence="2" id="KW-1133">Transmembrane helix</keyword>
<gene>
    <name evidence="4" type="ORF">FF100_32620</name>
</gene>
<dbReference type="Pfam" id="PF13400">
    <property type="entry name" value="Tad"/>
    <property type="match status" value="1"/>
</dbReference>
<protein>
    <recommendedName>
        <fullName evidence="3">Putative Flp pilus-assembly TadG-like N-terminal domain-containing protein</fullName>
    </recommendedName>
</protein>
<keyword evidence="2" id="KW-0472">Membrane</keyword>
<feature type="compositionally biased region" description="Low complexity" evidence="1">
    <location>
        <begin position="413"/>
        <end position="426"/>
    </location>
</feature>
<evidence type="ECO:0000256" key="2">
    <source>
        <dbReference type="SAM" id="Phobius"/>
    </source>
</evidence>
<dbReference type="Proteomes" id="UP000305267">
    <property type="component" value="Unassembled WGS sequence"/>
</dbReference>
<evidence type="ECO:0000313" key="4">
    <source>
        <dbReference type="EMBL" id="TNC07343.1"/>
    </source>
</evidence>
<accession>A0A5C4L6L8</accession>
<dbReference type="AlphaFoldDB" id="A0A5C4L6L8"/>
<dbReference type="EMBL" id="VDDA01000036">
    <property type="protein sequence ID" value="TNC07343.1"/>
    <property type="molecule type" value="Genomic_DNA"/>
</dbReference>
<dbReference type="OrthoDB" id="7628565at2"/>
<name>A0A5C4L6L8_9HYPH</name>
<reference evidence="4 5" key="1">
    <citation type="submission" date="2019-06" db="EMBL/GenBank/DDBJ databases">
        <title>Genome of Methylobacterium sp. 17Sr1-39.</title>
        <authorList>
            <person name="Seo T."/>
        </authorList>
    </citation>
    <scope>NUCLEOTIDE SEQUENCE [LARGE SCALE GENOMIC DNA]</scope>
    <source>
        <strain evidence="4 5">17Sr1-39</strain>
    </source>
</reference>
<evidence type="ECO:0000313" key="5">
    <source>
        <dbReference type="Proteomes" id="UP000305267"/>
    </source>
</evidence>
<evidence type="ECO:0000259" key="3">
    <source>
        <dbReference type="Pfam" id="PF13400"/>
    </source>
</evidence>
<feature type="region of interest" description="Disordered" evidence="1">
    <location>
        <begin position="411"/>
        <end position="435"/>
    </location>
</feature>
<keyword evidence="5" id="KW-1185">Reference proteome</keyword>
<dbReference type="InterPro" id="IPR028087">
    <property type="entry name" value="Tad_N"/>
</dbReference>
<comment type="caution">
    <text evidence="4">The sequence shown here is derived from an EMBL/GenBank/DDBJ whole genome shotgun (WGS) entry which is preliminary data.</text>
</comment>